<dbReference type="PANTHER" id="PTHR24349">
    <property type="entry name" value="SERINE/THREONINE-PROTEIN KINASE"/>
    <property type="match status" value="1"/>
</dbReference>
<dbReference type="Pfam" id="PF00036">
    <property type="entry name" value="EF-hand_1"/>
    <property type="match status" value="1"/>
</dbReference>
<dbReference type="PROSITE" id="PS50011">
    <property type="entry name" value="PROTEIN_KINASE_DOM"/>
    <property type="match status" value="1"/>
</dbReference>
<evidence type="ECO:0000256" key="9">
    <source>
        <dbReference type="SAM" id="MobiDB-lite"/>
    </source>
</evidence>
<keyword evidence="4" id="KW-0547">Nucleotide-binding</keyword>
<evidence type="ECO:0000256" key="8">
    <source>
        <dbReference type="ARBA" id="ARBA00024334"/>
    </source>
</evidence>
<sequence length="644" mass="71780">MGGRACKCFWKENEEASGSGRSEVQLSAVSSSFASRPPKHKKHRKPPRSTEIHDEHRGRRSAGVASFHQPTTPRTPRTPRKVGSQHPSVRFEEHTRHEYQPQYYEQPQPQPPVMTMPPAIASSWLSPPSESHATADYSGGYLSPGKRASVWKVSSKERIRTLRLSHSCPSKGPQAGRLAQFYNQYTLQQQLAAGAYGVTYTANEISSGRVVVVKRPNDVKDVSDFEQLRGKSSPYVVRTFDIFSDGFETYVVMEYCAGGNLFNVVWDLFDKEGHVSVGWCSGVFKQVLQGLYYLHLQFDQSHNDLKPENILLECKPQGNWDVPRVMIGDFGCAAHSGDPGAQVGDPRYRAPETFNMPCFTPASDAWSCGVTLFEMLTGILPFLYHRNIAGWASFQAFQGGALVKQLFAEHSRMVSGEILEADCSTIGDPDARELTRMLLQVEPTKRISVGAALYHPWFQASDKPDKRTSLNVNVCRAHVTHAMGLKLREVVLMLVASKLQGAHLTTYQQIWAQWDANNDGVLDKAEFAALWGSLSAPFRPTMSAGEVFDAIDVDANGTLDFDEFVAFMFDPMHLNPAVTAMYFRSAFSSLCGPGGAVSRRDFETLFSVTARPVVAMLFDEMDTDQSGFIDFEEFSQYVMRLCEP</sequence>
<evidence type="ECO:0000256" key="3">
    <source>
        <dbReference type="ARBA" id="ARBA00022679"/>
    </source>
</evidence>
<evidence type="ECO:0000256" key="7">
    <source>
        <dbReference type="ARBA" id="ARBA00022840"/>
    </source>
</evidence>
<feature type="compositionally biased region" description="Basic and acidic residues" evidence="9">
    <location>
        <begin position="89"/>
        <end position="99"/>
    </location>
</feature>
<dbReference type="SMART" id="SM00054">
    <property type="entry name" value="EFh"/>
    <property type="match status" value="3"/>
</dbReference>
<dbReference type="InterPro" id="IPR018247">
    <property type="entry name" value="EF_Hand_1_Ca_BS"/>
</dbReference>
<evidence type="ECO:0000313" key="12">
    <source>
        <dbReference type="EMBL" id="CAD8842553.1"/>
    </source>
</evidence>
<dbReference type="Gene3D" id="1.10.238.10">
    <property type="entry name" value="EF-hand"/>
    <property type="match status" value="2"/>
</dbReference>
<feature type="compositionally biased region" description="Basic residues" evidence="9">
    <location>
        <begin position="37"/>
        <end position="47"/>
    </location>
</feature>
<dbReference type="SUPFAM" id="SSF47473">
    <property type="entry name" value="EF-hand"/>
    <property type="match status" value="1"/>
</dbReference>
<keyword evidence="6" id="KW-0106">Calcium</keyword>
<keyword evidence="5" id="KW-0418">Kinase</keyword>
<dbReference type="GO" id="GO:0004674">
    <property type="term" value="F:protein serine/threonine kinase activity"/>
    <property type="evidence" value="ECO:0007669"/>
    <property type="project" value="UniProtKB-KW"/>
</dbReference>
<dbReference type="CDD" id="cd00051">
    <property type="entry name" value="EFh"/>
    <property type="match status" value="1"/>
</dbReference>
<dbReference type="PROSITE" id="PS50222">
    <property type="entry name" value="EF_HAND_2"/>
    <property type="match status" value="3"/>
</dbReference>
<feature type="compositionally biased region" description="Polar residues" evidence="9">
    <location>
        <begin position="123"/>
        <end position="132"/>
    </location>
</feature>
<dbReference type="Gene3D" id="1.10.510.10">
    <property type="entry name" value="Transferase(Phosphotransferase) domain 1"/>
    <property type="match status" value="1"/>
</dbReference>
<evidence type="ECO:0000256" key="2">
    <source>
        <dbReference type="ARBA" id="ARBA00022527"/>
    </source>
</evidence>
<dbReference type="Pfam" id="PF00069">
    <property type="entry name" value="Pkinase"/>
    <property type="match status" value="1"/>
</dbReference>
<feature type="domain" description="EF-hand" evidence="11">
    <location>
        <begin position="609"/>
        <end position="644"/>
    </location>
</feature>
<proteinExistence type="inferred from homology"/>
<evidence type="ECO:0000259" key="10">
    <source>
        <dbReference type="PROSITE" id="PS50011"/>
    </source>
</evidence>
<reference evidence="12" key="1">
    <citation type="submission" date="2021-01" db="EMBL/GenBank/DDBJ databases">
        <authorList>
            <person name="Corre E."/>
            <person name="Pelletier E."/>
            <person name="Niang G."/>
            <person name="Scheremetjew M."/>
            <person name="Finn R."/>
            <person name="Kale V."/>
            <person name="Holt S."/>
            <person name="Cochrane G."/>
            <person name="Meng A."/>
            <person name="Brown T."/>
            <person name="Cohen L."/>
        </authorList>
    </citation>
    <scope>NUCLEOTIDE SEQUENCE</scope>
</reference>
<evidence type="ECO:0000256" key="5">
    <source>
        <dbReference type="ARBA" id="ARBA00022777"/>
    </source>
</evidence>
<dbReference type="InterPro" id="IPR002048">
    <property type="entry name" value="EF_hand_dom"/>
</dbReference>
<gene>
    <name evidence="12" type="ORF">NSCI0253_LOCUS16901</name>
</gene>
<feature type="domain" description="EF-hand" evidence="11">
    <location>
        <begin position="539"/>
        <end position="574"/>
    </location>
</feature>
<organism evidence="12">
    <name type="scientific">Noctiluca scintillans</name>
    <name type="common">Sea sparkle</name>
    <name type="synonym">Red tide dinoflagellate</name>
    <dbReference type="NCBI Taxonomy" id="2966"/>
    <lineage>
        <taxon>Eukaryota</taxon>
        <taxon>Sar</taxon>
        <taxon>Alveolata</taxon>
        <taxon>Dinophyceae</taxon>
        <taxon>Noctilucales</taxon>
        <taxon>Noctilucaceae</taxon>
        <taxon>Noctiluca</taxon>
    </lineage>
</organism>
<feature type="compositionally biased region" description="Basic and acidic residues" evidence="9">
    <location>
        <begin position="48"/>
        <end position="57"/>
    </location>
</feature>
<feature type="domain" description="EF-hand" evidence="11">
    <location>
        <begin position="502"/>
        <end position="537"/>
    </location>
</feature>
<keyword evidence="7" id="KW-0067">ATP-binding</keyword>
<dbReference type="SUPFAM" id="SSF56112">
    <property type="entry name" value="Protein kinase-like (PK-like)"/>
    <property type="match status" value="1"/>
</dbReference>
<protein>
    <recommendedName>
        <fullName evidence="13">Non-specific serine/threonine protein kinase</fullName>
    </recommendedName>
</protein>
<feature type="region of interest" description="Disordered" evidence="9">
    <location>
        <begin position="11"/>
        <end position="137"/>
    </location>
</feature>
<dbReference type="AlphaFoldDB" id="A0A7S1F3W1"/>
<dbReference type="InterPro" id="IPR050205">
    <property type="entry name" value="CDPK_Ser/Thr_kinases"/>
</dbReference>
<dbReference type="EMBL" id="HBFQ01023963">
    <property type="protein sequence ID" value="CAD8842553.1"/>
    <property type="molecule type" value="Transcribed_RNA"/>
</dbReference>
<dbReference type="InterPro" id="IPR011992">
    <property type="entry name" value="EF-hand-dom_pair"/>
</dbReference>
<dbReference type="GO" id="GO:0005524">
    <property type="term" value="F:ATP binding"/>
    <property type="evidence" value="ECO:0007669"/>
    <property type="project" value="UniProtKB-KW"/>
</dbReference>
<evidence type="ECO:0000256" key="1">
    <source>
        <dbReference type="ARBA" id="ARBA00001946"/>
    </source>
</evidence>
<dbReference type="InterPro" id="IPR000719">
    <property type="entry name" value="Prot_kinase_dom"/>
</dbReference>
<evidence type="ECO:0008006" key="13">
    <source>
        <dbReference type="Google" id="ProtNLM"/>
    </source>
</evidence>
<feature type="domain" description="Protein kinase" evidence="10">
    <location>
        <begin position="185"/>
        <end position="458"/>
    </location>
</feature>
<dbReference type="InterPro" id="IPR011009">
    <property type="entry name" value="Kinase-like_dom_sf"/>
</dbReference>
<dbReference type="PROSITE" id="PS00018">
    <property type="entry name" value="EF_HAND_1"/>
    <property type="match status" value="3"/>
</dbReference>
<evidence type="ECO:0000256" key="4">
    <source>
        <dbReference type="ARBA" id="ARBA00022741"/>
    </source>
</evidence>
<evidence type="ECO:0000256" key="6">
    <source>
        <dbReference type="ARBA" id="ARBA00022837"/>
    </source>
</evidence>
<comment type="similarity">
    <text evidence="8">Belongs to the protein kinase superfamily. Ser/Thr protein kinase family. CDPK subfamily.</text>
</comment>
<comment type="cofactor">
    <cofactor evidence="1">
        <name>Mg(2+)</name>
        <dbReference type="ChEBI" id="CHEBI:18420"/>
    </cofactor>
</comment>
<keyword evidence="3" id="KW-0808">Transferase</keyword>
<feature type="compositionally biased region" description="Polar residues" evidence="9">
    <location>
        <begin position="19"/>
        <end position="34"/>
    </location>
</feature>
<dbReference type="SMART" id="SM00220">
    <property type="entry name" value="S_TKc"/>
    <property type="match status" value="1"/>
</dbReference>
<name>A0A7S1F3W1_NOCSC</name>
<evidence type="ECO:0000259" key="11">
    <source>
        <dbReference type="PROSITE" id="PS50222"/>
    </source>
</evidence>
<keyword evidence="2" id="KW-0723">Serine/threonine-protein kinase</keyword>
<dbReference type="GO" id="GO:0005509">
    <property type="term" value="F:calcium ion binding"/>
    <property type="evidence" value="ECO:0007669"/>
    <property type="project" value="InterPro"/>
</dbReference>
<dbReference type="Pfam" id="PF13499">
    <property type="entry name" value="EF-hand_7"/>
    <property type="match status" value="1"/>
</dbReference>
<accession>A0A7S1F3W1</accession>